<dbReference type="FunFam" id="1.10.10.140:FF:000001">
    <property type="entry name" value="Cytochrome c oxidase subunit 6B1"/>
    <property type="match status" value="1"/>
</dbReference>
<dbReference type="GO" id="GO:0045277">
    <property type="term" value="C:respiratory chain complex IV"/>
    <property type="evidence" value="ECO:0007669"/>
    <property type="project" value="InterPro"/>
</dbReference>
<sequence length="176" mass="20072">MSNFELKVHIPDIPAAKEWTPRMHESNGDRRTGYVCAGHDLIGQGFHPVAQRPKWRERQLQTHITCRIKGETCLGTTARIETADAAGPCTAGFDARFPNQNQTKNCWQNYVDYFKCVANKGEDYAPCTQFKKVYTSLCPIKWVETWDEQRDEGKFPALYTVKNKPHHAGGDHGDHH</sequence>
<accession>A0A507FPY9</accession>
<evidence type="ECO:0000256" key="6">
    <source>
        <dbReference type="ARBA" id="ARBA00082359"/>
    </source>
</evidence>
<dbReference type="SUPFAM" id="SSF47694">
    <property type="entry name" value="Cytochrome c oxidase subunit h"/>
    <property type="match status" value="1"/>
</dbReference>
<evidence type="ECO:0000313" key="8">
    <source>
        <dbReference type="Proteomes" id="UP000320333"/>
    </source>
</evidence>
<evidence type="ECO:0000313" key="7">
    <source>
        <dbReference type="EMBL" id="TPX77396.1"/>
    </source>
</evidence>
<gene>
    <name evidence="7" type="ORF">CcCBS67573_g01340</name>
</gene>
<keyword evidence="8" id="KW-1185">Reference proteome</keyword>
<evidence type="ECO:0000256" key="2">
    <source>
        <dbReference type="ARBA" id="ARBA00006425"/>
    </source>
</evidence>
<comment type="subcellular location">
    <subcellularLocation>
        <location evidence="1">Mitochondrion</location>
    </subcellularLocation>
</comment>
<organism evidence="7 8">
    <name type="scientific">Chytriomyces confervae</name>
    <dbReference type="NCBI Taxonomy" id="246404"/>
    <lineage>
        <taxon>Eukaryota</taxon>
        <taxon>Fungi</taxon>
        <taxon>Fungi incertae sedis</taxon>
        <taxon>Chytridiomycota</taxon>
        <taxon>Chytridiomycota incertae sedis</taxon>
        <taxon>Chytridiomycetes</taxon>
        <taxon>Chytridiales</taxon>
        <taxon>Chytriomycetaceae</taxon>
        <taxon>Chytriomyces</taxon>
    </lineage>
</organism>
<dbReference type="PANTHER" id="PTHR11387">
    <property type="entry name" value="CYTOCHROME C OXIDASE SUBUNIT 6B"/>
    <property type="match status" value="1"/>
</dbReference>
<keyword evidence="4" id="KW-1015">Disulfide bond</keyword>
<dbReference type="PROSITE" id="PS51808">
    <property type="entry name" value="CHCH"/>
    <property type="match status" value="1"/>
</dbReference>
<dbReference type="Proteomes" id="UP000320333">
    <property type="component" value="Unassembled WGS sequence"/>
</dbReference>
<dbReference type="Gene3D" id="1.10.10.140">
    <property type="entry name" value="Cytochrome c oxidase, subunit VIb"/>
    <property type="match status" value="1"/>
</dbReference>
<dbReference type="OrthoDB" id="1107506at2759"/>
<comment type="similarity">
    <text evidence="2">Belongs to the cytochrome c oxidase subunit 6B family.</text>
</comment>
<evidence type="ECO:0000256" key="4">
    <source>
        <dbReference type="ARBA" id="ARBA00023157"/>
    </source>
</evidence>
<evidence type="ECO:0000256" key="1">
    <source>
        <dbReference type="ARBA" id="ARBA00004173"/>
    </source>
</evidence>
<dbReference type="EMBL" id="QEAP01000022">
    <property type="protein sequence ID" value="TPX77396.1"/>
    <property type="molecule type" value="Genomic_DNA"/>
</dbReference>
<keyword evidence="3" id="KW-0496">Mitochondrion</keyword>
<evidence type="ECO:0000256" key="5">
    <source>
        <dbReference type="ARBA" id="ARBA00074891"/>
    </source>
</evidence>
<dbReference type="InterPro" id="IPR036549">
    <property type="entry name" value="CX6/COA6-like_sf"/>
</dbReference>
<comment type="caution">
    <text evidence="7">The sequence shown here is derived from an EMBL/GenBank/DDBJ whole genome shotgun (WGS) entry which is preliminary data.</text>
</comment>
<dbReference type="GO" id="GO:0005739">
    <property type="term" value="C:mitochondrion"/>
    <property type="evidence" value="ECO:0007669"/>
    <property type="project" value="UniProtKB-SubCell"/>
</dbReference>
<reference evidence="7 8" key="1">
    <citation type="journal article" date="2019" name="Sci. Rep.">
        <title>Comparative genomics of chytrid fungi reveal insights into the obligate biotrophic and pathogenic lifestyle of Synchytrium endobioticum.</title>
        <authorList>
            <person name="van de Vossenberg B.T.L.H."/>
            <person name="Warris S."/>
            <person name="Nguyen H.D.T."/>
            <person name="van Gent-Pelzer M.P.E."/>
            <person name="Joly D.L."/>
            <person name="van de Geest H.C."/>
            <person name="Bonants P.J.M."/>
            <person name="Smith D.S."/>
            <person name="Levesque C.A."/>
            <person name="van der Lee T.A.J."/>
        </authorList>
    </citation>
    <scope>NUCLEOTIDE SEQUENCE [LARGE SCALE GENOMIC DNA]</scope>
    <source>
        <strain evidence="7 8">CBS 675.73</strain>
    </source>
</reference>
<dbReference type="Pfam" id="PF02297">
    <property type="entry name" value="COX6B"/>
    <property type="match status" value="1"/>
</dbReference>
<dbReference type="CDD" id="cd00926">
    <property type="entry name" value="Cyt_c_Oxidase_VIb"/>
    <property type="match status" value="1"/>
</dbReference>
<name>A0A507FPY9_9FUNG</name>
<dbReference type="InterPro" id="IPR048280">
    <property type="entry name" value="COX6B-like"/>
</dbReference>
<evidence type="ECO:0000256" key="3">
    <source>
        <dbReference type="ARBA" id="ARBA00023128"/>
    </source>
</evidence>
<protein>
    <recommendedName>
        <fullName evidence="5">Cytochrome c oxidase subunit 12, mitochondrial</fullName>
    </recommendedName>
    <alternativeName>
        <fullName evidence="6">Cytochrome c oxidase polypeptide VIb</fullName>
    </alternativeName>
</protein>
<proteinExistence type="inferred from homology"/>
<dbReference type="AlphaFoldDB" id="A0A507FPY9"/>
<dbReference type="STRING" id="246404.A0A507FPY9"/>
<dbReference type="InterPro" id="IPR003213">
    <property type="entry name" value="Cyt_c_oxidase_su6B"/>
</dbReference>